<accession>T0XSI7</accession>
<dbReference type="InterPro" id="IPR036962">
    <property type="entry name" value="Glyco_hydro_3_N_sf"/>
</dbReference>
<dbReference type="GO" id="GO:0004553">
    <property type="term" value="F:hydrolase activity, hydrolyzing O-glycosyl compounds"/>
    <property type="evidence" value="ECO:0007669"/>
    <property type="project" value="InterPro"/>
</dbReference>
<reference evidence="3" key="1">
    <citation type="submission" date="2013-08" db="EMBL/GenBank/DDBJ databases">
        <authorList>
            <person name="Mendez C."/>
            <person name="Richter M."/>
            <person name="Ferrer M."/>
            <person name="Sanchez J."/>
        </authorList>
    </citation>
    <scope>NUCLEOTIDE SEQUENCE</scope>
</reference>
<comment type="caution">
    <text evidence="3">The sequence shown here is derived from an EMBL/GenBank/DDBJ whole genome shotgun (WGS) entry which is preliminary data.</text>
</comment>
<reference evidence="3" key="2">
    <citation type="journal article" date="2014" name="ISME J.">
        <title>Microbial stratification in low pH oxic and suboxic macroscopic growths along an acid mine drainage.</title>
        <authorList>
            <person name="Mendez-Garcia C."/>
            <person name="Mesa V."/>
            <person name="Sprenger R.R."/>
            <person name="Richter M."/>
            <person name="Diez M.S."/>
            <person name="Solano J."/>
            <person name="Bargiela R."/>
            <person name="Golyshina O.V."/>
            <person name="Manteca A."/>
            <person name="Ramos J.L."/>
            <person name="Gallego J.R."/>
            <person name="Llorente I."/>
            <person name="Martins Dos Santos V.A."/>
            <person name="Jensen O.N."/>
            <person name="Pelaez A.I."/>
            <person name="Sanchez J."/>
            <person name="Ferrer M."/>
        </authorList>
    </citation>
    <scope>NUCLEOTIDE SEQUENCE</scope>
</reference>
<sequence>MLIIGIEALQLAAHERAWLAAPEVGGVILFARNYADRVQLARLIDELRGARAAPLLIAVD</sequence>
<dbReference type="SUPFAM" id="SSF51445">
    <property type="entry name" value="(Trans)glycosidases"/>
    <property type="match status" value="1"/>
</dbReference>
<dbReference type="InterPro" id="IPR017853">
    <property type="entry name" value="GH"/>
</dbReference>
<proteinExistence type="predicted"/>
<protein>
    <submittedName>
        <fullName evidence="3">Hexosaminidase</fullName>
    </submittedName>
</protein>
<dbReference type="Pfam" id="PF00933">
    <property type="entry name" value="Glyco_hydro_3"/>
    <property type="match status" value="1"/>
</dbReference>
<dbReference type="EMBL" id="AUZZ01011585">
    <property type="protein sequence ID" value="EQD25821.1"/>
    <property type="molecule type" value="Genomic_DNA"/>
</dbReference>
<keyword evidence="1" id="KW-0378">Hydrolase</keyword>
<feature type="domain" description="Glycoside hydrolase family 3 N-terminal" evidence="2">
    <location>
        <begin position="10"/>
        <end position="60"/>
    </location>
</feature>
<name>T0XSI7_9ZZZZ</name>
<organism evidence="3">
    <name type="scientific">mine drainage metagenome</name>
    <dbReference type="NCBI Taxonomy" id="410659"/>
    <lineage>
        <taxon>unclassified sequences</taxon>
        <taxon>metagenomes</taxon>
        <taxon>ecological metagenomes</taxon>
    </lineage>
</organism>
<dbReference type="AlphaFoldDB" id="T0XSI7"/>
<feature type="non-terminal residue" evidence="3">
    <location>
        <position position="60"/>
    </location>
</feature>
<evidence type="ECO:0000313" key="3">
    <source>
        <dbReference type="EMBL" id="EQD25821.1"/>
    </source>
</evidence>
<dbReference type="InterPro" id="IPR001764">
    <property type="entry name" value="Glyco_hydro_3_N"/>
</dbReference>
<gene>
    <name evidence="3" type="ORF">B2A_15938</name>
</gene>
<dbReference type="GO" id="GO:0005975">
    <property type="term" value="P:carbohydrate metabolic process"/>
    <property type="evidence" value="ECO:0007669"/>
    <property type="project" value="InterPro"/>
</dbReference>
<evidence type="ECO:0000259" key="2">
    <source>
        <dbReference type="Pfam" id="PF00933"/>
    </source>
</evidence>
<dbReference type="Gene3D" id="3.20.20.300">
    <property type="entry name" value="Glycoside hydrolase, family 3, N-terminal domain"/>
    <property type="match status" value="1"/>
</dbReference>
<evidence type="ECO:0000256" key="1">
    <source>
        <dbReference type="ARBA" id="ARBA00022801"/>
    </source>
</evidence>